<organism evidence="1">
    <name type="scientific">Timema californicum</name>
    <name type="common">California timema</name>
    <name type="synonym">Walking stick</name>
    <dbReference type="NCBI Taxonomy" id="61474"/>
    <lineage>
        <taxon>Eukaryota</taxon>
        <taxon>Metazoa</taxon>
        <taxon>Ecdysozoa</taxon>
        <taxon>Arthropoda</taxon>
        <taxon>Hexapoda</taxon>
        <taxon>Insecta</taxon>
        <taxon>Pterygota</taxon>
        <taxon>Neoptera</taxon>
        <taxon>Polyneoptera</taxon>
        <taxon>Phasmatodea</taxon>
        <taxon>Timematodea</taxon>
        <taxon>Timematoidea</taxon>
        <taxon>Timematidae</taxon>
        <taxon>Timema</taxon>
    </lineage>
</organism>
<protein>
    <submittedName>
        <fullName evidence="1">(California timema) hypothetical protein</fullName>
    </submittedName>
</protein>
<reference evidence="1" key="1">
    <citation type="submission" date="2020-11" db="EMBL/GenBank/DDBJ databases">
        <authorList>
            <person name="Tran Van P."/>
        </authorList>
    </citation>
    <scope>NUCLEOTIDE SEQUENCE</scope>
</reference>
<dbReference type="AlphaFoldDB" id="A0A7R9JE17"/>
<dbReference type="EMBL" id="OE185908">
    <property type="protein sequence ID" value="CAD7577623.1"/>
    <property type="molecule type" value="Genomic_DNA"/>
</dbReference>
<sequence>MRRNTVDCAEKESFQTLHLARRQFVTALNHLIGFIQFLTQRRPTGPVVYSALGLSDSRDRPQVNNSGSRPPLINGTAKLLDVLICMFGPIKKINVGSTRVNTTCEVCELAALDEATKCLGDKHASDTASPQYPIT</sequence>
<accession>A0A7R9JE17</accession>
<proteinExistence type="predicted"/>
<evidence type="ECO:0000313" key="1">
    <source>
        <dbReference type="EMBL" id="CAD7577623.1"/>
    </source>
</evidence>
<name>A0A7R9JE17_TIMCA</name>
<gene>
    <name evidence="1" type="ORF">TCMB3V08_LOCUS10171</name>
</gene>